<accession>A0A1X3HEM8</accession>
<protein>
    <submittedName>
        <fullName evidence="1">Uncharacterized protein</fullName>
    </submittedName>
</protein>
<dbReference type="AlphaFoldDB" id="A0A1X3HEM8"/>
<gene>
    <name evidence="1" type="ORF">BSZ18_02405</name>
</gene>
<evidence type="ECO:0000313" key="2">
    <source>
        <dbReference type="Proteomes" id="UP000193553"/>
    </source>
</evidence>
<evidence type="ECO:0000313" key="1">
    <source>
        <dbReference type="EMBL" id="OSJ18328.1"/>
    </source>
</evidence>
<comment type="caution">
    <text evidence="1">The sequence shown here is derived from an EMBL/GenBank/DDBJ whole genome shotgun (WGS) entry which is preliminary data.</text>
</comment>
<dbReference type="Proteomes" id="UP000193553">
    <property type="component" value="Unassembled WGS sequence"/>
</dbReference>
<reference evidence="1 2" key="1">
    <citation type="submission" date="2017-03" db="EMBL/GenBank/DDBJ databases">
        <title>Whole genome sequences of fourteen strains of Bradyrhizobium canariense and one strain of Bradyrhizobium japonicum isolated from Lupinus (Papilionoideae: Genisteae) species in Algeria.</title>
        <authorList>
            <person name="Crovadore J."/>
            <person name="Chekireb D."/>
            <person name="Brachmann A."/>
            <person name="Chablais R."/>
            <person name="Cochard B."/>
            <person name="Lefort F."/>
        </authorList>
    </citation>
    <scope>NUCLEOTIDE SEQUENCE [LARGE SCALE GENOMIC DNA]</scope>
    <source>
        <strain evidence="1 2">UBMA195</strain>
    </source>
</reference>
<organism evidence="1 2">
    <name type="scientific">Bradyrhizobium canariense</name>
    <dbReference type="NCBI Taxonomy" id="255045"/>
    <lineage>
        <taxon>Bacteria</taxon>
        <taxon>Pseudomonadati</taxon>
        <taxon>Pseudomonadota</taxon>
        <taxon>Alphaproteobacteria</taxon>
        <taxon>Hyphomicrobiales</taxon>
        <taxon>Nitrobacteraceae</taxon>
        <taxon>Bradyrhizobium</taxon>
    </lineage>
</organism>
<dbReference type="EMBL" id="NAFI01000131">
    <property type="protein sequence ID" value="OSJ18328.1"/>
    <property type="molecule type" value="Genomic_DNA"/>
</dbReference>
<name>A0A1X3HEM8_9BRAD</name>
<proteinExistence type="predicted"/>
<sequence length="84" mass="9523">MLLHVLGHVEADHRGLVVEQITDADKDTPNWKLYFALRGAVAHQLPHDQARYRAAAFTSFRTEQELKGEATDIALRWLRQSGLA</sequence>